<gene>
    <name evidence="1" type="ORF">EJK17_02390</name>
</gene>
<reference evidence="1 2" key="1">
    <citation type="submission" date="2018-12" db="EMBL/GenBank/DDBJ databases">
        <authorList>
            <person name="Meng J."/>
        </authorList>
    </citation>
    <scope>NUCLEOTIDE SEQUENCE [LARGE SCALE GENOMIC DNA]</scope>
    <source>
        <strain evidence="1 2">HT111-2</strain>
    </source>
</reference>
<dbReference type="EMBL" id="RXIA01000005">
    <property type="protein sequence ID" value="RVU71313.1"/>
    <property type="molecule type" value="Genomic_DNA"/>
</dbReference>
<sequence>MKLPDFLQMISNLNPETTFFIKNKDQILPLAKITLTANECLFLPGKKAMTQQKIIALLKKIHHRHLSIYLLIDQQQYPIYGLHLTLEKGQATVM</sequence>
<dbReference type="Proteomes" id="UP000288291">
    <property type="component" value="Unassembled WGS sequence"/>
</dbReference>
<name>A0A437SWL6_9LACO</name>
<dbReference type="AlphaFoldDB" id="A0A437SWL6"/>
<evidence type="ECO:0000313" key="2">
    <source>
        <dbReference type="Proteomes" id="UP000288291"/>
    </source>
</evidence>
<dbReference type="RefSeq" id="WP_103661491.1">
    <property type="nucleotide sequence ID" value="NZ_ML136874.1"/>
</dbReference>
<organism evidence="1 2">
    <name type="scientific">Lactobacillus xujianguonis</name>
    <dbReference type="NCBI Taxonomy" id="2495899"/>
    <lineage>
        <taxon>Bacteria</taxon>
        <taxon>Bacillati</taxon>
        <taxon>Bacillota</taxon>
        <taxon>Bacilli</taxon>
        <taxon>Lactobacillales</taxon>
        <taxon>Lactobacillaceae</taxon>
        <taxon>Lactobacillus</taxon>
    </lineage>
</organism>
<accession>A0A437SWL6</accession>
<proteinExistence type="predicted"/>
<comment type="caution">
    <text evidence="1">The sequence shown here is derived from an EMBL/GenBank/DDBJ whole genome shotgun (WGS) entry which is preliminary data.</text>
</comment>
<evidence type="ECO:0000313" key="1">
    <source>
        <dbReference type="EMBL" id="RVU71313.1"/>
    </source>
</evidence>
<protein>
    <submittedName>
        <fullName evidence="1">Uncharacterized protein</fullName>
    </submittedName>
</protein>
<keyword evidence="2" id="KW-1185">Reference proteome</keyword>